<evidence type="ECO:0000256" key="6">
    <source>
        <dbReference type="ARBA" id="ARBA00023224"/>
    </source>
</evidence>
<sequence length="563" mass="61726">MKFKIRGKILLGIIPAIVLFCVAVNVIIFVQFSNFITHNTLKTNTNLSMQVIDAKYPGDWKLKDDKLYKGDILINDNFELVDNIKKSAGVECTIFLNDTRINTTIVKDGKRLIGTKAEEEVLDQVIKNGSEYKGEVEILQVEYKTIYEPIKASNGKIIGMFFVGIEEKIIDKDIEAIIYPIIGLSVVLVVLISVLIILLTTKVLSKPIDYIKKQLHIISTGDLSQYVDEKYLKKSDEIGEIAHSIKDMQHSIKKIVKSIYEGSDITDNQSSHLASIAEEMASSASTVSSSILDISGGIETQASSLVEISSVLNEFGNGLDSIMNDIENINGSTKNIGSMADYSNDKMSKLSEEINNFSNSFKNFMDKIKSLGDSIKEINEITSLINSISDQTNLLALNAAIEAARAGDAGKGFSVVADEIRKLAEQTKASSEKITKLIDSVSNNTNEMVGKTSIDMDNELKSQITVVNESIDSFKNIVEGVNNILPRMSKVNVSAHGINKEKDNILEKVDGIASISQQVSASFQEITATAEEMSAATEEVAAIAQNLSTTTEEMKESINQFSI</sequence>
<dbReference type="OrthoDB" id="9814363at2"/>
<dbReference type="InterPro" id="IPR029151">
    <property type="entry name" value="Sensor-like_sf"/>
</dbReference>
<dbReference type="InterPro" id="IPR033463">
    <property type="entry name" value="sCache_3"/>
</dbReference>
<protein>
    <submittedName>
        <fullName evidence="12">Methyl-accepting chemotaxis sensory transducer</fullName>
    </submittedName>
</protein>
<dbReference type="InterPro" id="IPR004089">
    <property type="entry name" value="MCPsignal_dom"/>
</dbReference>
<dbReference type="Proteomes" id="UP000002730">
    <property type="component" value="Chromosome"/>
</dbReference>
<keyword evidence="2" id="KW-1003">Cell membrane</keyword>
<dbReference type="KEGG" id="ccb:Clocel_1151"/>
<dbReference type="CDD" id="cd06225">
    <property type="entry name" value="HAMP"/>
    <property type="match status" value="1"/>
</dbReference>
<dbReference type="Pfam" id="PF00015">
    <property type="entry name" value="MCPsignal"/>
    <property type="match status" value="1"/>
</dbReference>
<evidence type="ECO:0000256" key="4">
    <source>
        <dbReference type="ARBA" id="ARBA00022989"/>
    </source>
</evidence>
<keyword evidence="4 9" id="KW-1133">Transmembrane helix</keyword>
<feature type="transmembrane region" description="Helical" evidence="9">
    <location>
        <begin position="177"/>
        <end position="199"/>
    </location>
</feature>
<evidence type="ECO:0000256" key="2">
    <source>
        <dbReference type="ARBA" id="ARBA00022475"/>
    </source>
</evidence>
<evidence type="ECO:0000256" key="5">
    <source>
        <dbReference type="ARBA" id="ARBA00023136"/>
    </source>
</evidence>
<evidence type="ECO:0000259" key="10">
    <source>
        <dbReference type="PROSITE" id="PS50111"/>
    </source>
</evidence>
<keyword evidence="5 9" id="KW-0472">Membrane</keyword>
<dbReference type="RefSeq" id="WP_010076240.1">
    <property type="nucleotide sequence ID" value="NC_014393.1"/>
</dbReference>
<dbReference type="SMART" id="SM00283">
    <property type="entry name" value="MA"/>
    <property type="match status" value="1"/>
</dbReference>
<feature type="transmembrane region" description="Helical" evidence="9">
    <location>
        <begin position="9"/>
        <end position="32"/>
    </location>
</feature>
<feature type="domain" description="HAMP" evidence="11">
    <location>
        <begin position="202"/>
        <end position="257"/>
    </location>
</feature>
<keyword evidence="6 8" id="KW-0807">Transducer</keyword>
<dbReference type="eggNOG" id="COG0840">
    <property type="taxonomic scope" value="Bacteria"/>
</dbReference>
<dbReference type="EMBL" id="CP002160">
    <property type="protein sequence ID" value="ADL50907.1"/>
    <property type="molecule type" value="Genomic_DNA"/>
</dbReference>
<comment type="subcellular location">
    <subcellularLocation>
        <location evidence="1">Cell membrane</location>
        <topology evidence="1">Multi-pass membrane protein</topology>
    </subcellularLocation>
</comment>
<evidence type="ECO:0000313" key="12">
    <source>
        <dbReference type="EMBL" id="ADL50907.1"/>
    </source>
</evidence>
<evidence type="ECO:0000256" key="3">
    <source>
        <dbReference type="ARBA" id="ARBA00022692"/>
    </source>
</evidence>
<feature type="domain" description="Methyl-accepting transducer" evidence="10">
    <location>
        <begin position="276"/>
        <end position="541"/>
    </location>
</feature>
<dbReference type="PROSITE" id="PS50111">
    <property type="entry name" value="CHEMOTAXIS_TRANSDUC_2"/>
    <property type="match status" value="1"/>
</dbReference>
<dbReference type="PANTHER" id="PTHR32089">
    <property type="entry name" value="METHYL-ACCEPTING CHEMOTAXIS PROTEIN MCPB"/>
    <property type="match status" value="1"/>
</dbReference>
<organism evidence="12 13">
    <name type="scientific">Clostridium cellulovorans (strain ATCC 35296 / DSM 3052 / OCM 3 / 743B)</name>
    <dbReference type="NCBI Taxonomy" id="573061"/>
    <lineage>
        <taxon>Bacteria</taxon>
        <taxon>Bacillati</taxon>
        <taxon>Bacillota</taxon>
        <taxon>Clostridia</taxon>
        <taxon>Eubacteriales</taxon>
        <taxon>Clostridiaceae</taxon>
        <taxon>Clostridium</taxon>
    </lineage>
</organism>
<dbReference type="InterPro" id="IPR003660">
    <property type="entry name" value="HAMP_dom"/>
</dbReference>
<dbReference type="Pfam" id="PF00672">
    <property type="entry name" value="HAMP"/>
    <property type="match status" value="1"/>
</dbReference>
<dbReference type="Gene3D" id="6.10.340.10">
    <property type="match status" value="1"/>
</dbReference>
<evidence type="ECO:0000313" key="13">
    <source>
        <dbReference type="Proteomes" id="UP000002730"/>
    </source>
</evidence>
<reference evidence="12 13" key="1">
    <citation type="submission" date="2010-08" db="EMBL/GenBank/DDBJ databases">
        <title>Complete sequence of Clostridium cellulovorans 743B.</title>
        <authorList>
            <consortium name="US DOE Joint Genome Institute"/>
            <person name="Lucas S."/>
            <person name="Copeland A."/>
            <person name="Lapidus A."/>
            <person name="Cheng J.-F."/>
            <person name="Bruce D."/>
            <person name="Goodwin L."/>
            <person name="Pitluck S."/>
            <person name="Chertkov O."/>
            <person name="Detter J.C."/>
            <person name="Han C."/>
            <person name="Tapia R."/>
            <person name="Land M."/>
            <person name="Hauser L."/>
            <person name="Chang Y.-J."/>
            <person name="Jeffries C."/>
            <person name="Kyrpides N."/>
            <person name="Ivanova N."/>
            <person name="Mikhailova N."/>
            <person name="Hemme C.L."/>
            <person name="Woyke T."/>
        </authorList>
    </citation>
    <scope>NUCLEOTIDE SEQUENCE [LARGE SCALE GENOMIC DNA]</scope>
    <source>
        <strain evidence="13">ATCC 35296 / DSM 3052 / OCM 3 / 743B</strain>
    </source>
</reference>
<gene>
    <name evidence="12" type="ordered locus">Clocel_1151</name>
</gene>
<dbReference type="SUPFAM" id="SSF58104">
    <property type="entry name" value="Methyl-accepting chemotaxis protein (MCP) signaling domain"/>
    <property type="match status" value="1"/>
</dbReference>
<comment type="similarity">
    <text evidence="7">Belongs to the methyl-accepting chemotaxis (MCP) protein family.</text>
</comment>
<dbReference type="Gene3D" id="1.10.287.950">
    <property type="entry name" value="Methyl-accepting chemotaxis protein"/>
    <property type="match status" value="1"/>
</dbReference>
<dbReference type="PROSITE" id="PS50885">
    <property type="entry name" value="HAMP"/>
    <property type="match status" value="1"/>
</dbReference>
<name>D9SUK2_CLOC7</name>
<dbReference type="AlphaFoldDB" id="D9SUK2"/>
<evidence type="ECO:0000256" key="7">
    <source>
        <dbReference type="ARBA" id="ARBA00029447"/>
    </source>
</evidence>
<dbReference type="SUPFAM" id="SSF103190">
    <property type="entry name" value="Sensory domain-like"/>
    <property type="match status" value="1"/>
</dbReference>
<dbReference type="PANTHER" id="PTHR32089:SF112">
    <property type="entry name" value="LYSOZYME-LIKE PROTEIN-RELATED"/>
    <property type="match status" value="1"/>
</dbReference>
<keyword evidence="3 9" id="KW-0812">Transmembrane</keyword>
<evidence type="ECO:0000259" key="11">
    <source>
        <dbReference type="PROSITE" id="PS50885"/>
    </source>
</evidence>
<evidence type="ECO:0000256" key="8">
    <source>
        <dbReference type="PROSITE-ProRule" id="PRU00284"/>
    </source>
</evidence>
<dbReference type="STRING" id="573061.Clocel_1151"/>
<dbReference type="GO" id="GO:0005886">
    <property type="term" value="C:plasma membrane"/>
    <property type="evidence" value="ECO:0007669"/>
    <property type="project" value="UniProtKB-SubCell"/>
</dbReference>
<accession>D9SUK2</accession>
<proteinExistence type="inferred from homology"/>
<evidence type="ECO:0000256" key="1">
    <source>
        <dbReference type="ARBA" id="ARBA00004651"/>
    </source>
</evidence>
<dbReference type="Pfam" id="PF17202">
    <property type="entry name" value="sCache_3_3"/>
    <property type="match status" value="1"/>
</dbReference>
<dbReference type="SMART" id="SM00304">
    <property type="entry name" value="HAMP"/>
    <property type="match status" value="1"/>
</dbReference>
<dbReference type="HOGENOM" id="CLU_000445_107_19_9"/>
<evidence type="ECO:0000256" key="9">
    <source>
        <dbReference type="SAM" id="Phobius"/>
    </source>
</evidence>
<dbReference type="GO" id="GO:0007165">
    <property type="term" value="P:signal transduction"/>
    <property type="evidence" value="ECO:0007669"/>
    <property type="project" value="UniProtKB-KW"/>
</dbReference>
<keyword evidence="13" id="KW-1185">Reference proteome</keyword>